<name>A0A124EC18_9ACTN</name>
<feature type="domain" description="CdiI C-terminal" evidence="1">
    <location>
        <begin position="1"/>
        <end position="108"/>
    </location>
</feature>
<sequence length="115" mass="13435">MDLSFWTLAYYSRSWERALRELEASENSTSCLISSITDPETANFIFCWPIYREGEAVHVQNSIIFLDGLEEEFNPQEPWRYVEARSLVDEDGNQISEWSTTISEVRRFRESIGGQ</sequence>
<protein>
    <recommendedName>
        <fullName evidence="1">CdiI C-terminal domain-containing protein</fullName>
    </recommendedName>
</protein>
<gene>
    <name evidence="2" type="ORF">ATE80_24735</name>
</gene>
<dbReference type="InterPro" id="IPR053755">
    <property type="entry name" value="CDI_immunity_sf"/>
</dbReference>
<dbReference type="InterPro" id="IPR040509">
    <property type="entry name" value="CdiI_C"/>
</dbReference>
<proteinExistence type="predicted"/>
<organism evidence="2 3">
    <name type="scientific">Streptomyces kanasensis</name>
    <dbReference type="NCBI Taxonomy" id="936756"/>
    <lineage>
        <taxon>Bacteria</taxon>
        <taxon>Bacillati</taxon>
        <taxon>Actinomycetota</taxon>
        <taxon>Actinomycetes</taxon>
        <taxon>Kitasatosporales</taxon>
        <taxon>Streptomycetaceae</taxon>
        <taxon>Streptomyces</taxon>
    </lineage>
</organism>
<dbReference type="Gene3D" id="3.30.2450.20">
    <property type="match status" value="1"/>
</dbReference>
<keyword evidence="3" id="KW-1185">Reference proteome</keyword>
<evidence type="ECO:0000259" key="1">
    <source>
        <dbReference type="Pfam" id="PF18228"/>
    </source>
</evidence>
<dbReference type="CDD" id="cd20699">
    <property type="entry name" value="CdiI_ECL-like"/>
    <property type="match status" value="1"/>
</dbReference>
<reference evidence="2 3" key="1">
    <citation type="submission" date="2015-11" db="EMBL/GenBank/DDBJ databases">
        <title>Genome-wide analysis reveals the secondary metabolome in Streptomyces kanasensis ZX01.</title>
        <authorList>
            <person name="Zhang G."/>
            <person name="Han L."/>
            <person name="Feng J."/>
            <person name="Zhang X."/>
        </authorList>
    </citation>
    <scope>NUCLEOTIDE SEQUENCE [LARGE SCALE GENOMIC DNA]</scope>
    <source>
        <strain evidence="2 3">ZX01</strain>
    </source>
</reference>
<dbReference type="Pfam" id="PF18228">
    <property type="entry name" value="CdiI_N"/>
    <property type="match status" value="1"/>
</dbReference>
<evidence type="ECO:0000313" key="2">
    <source>
        <dbReference type="EMBL" id="KUH36246.1"/>
    </source>
</evidence>
<dbReference type="Proteomes" id="UP000054011">
    <property type="component" value="Unassembled WGS sequence"/>
</dbReference>
<dbReference type="OrthoDB" id="3700386at2"/>
<dbReference type="STRING" id="936756.ATE80_24735"/>
<accession>A0A124EC18</accession>
<evidence type="ECO:0000313" key="3">
    <source>
        <dbReference type="Proteomes" id="UP000054011"/>
    </source>
</evidence>
<dbReference type="EMBL" id="LNSV01000086">
    <property type="protein sequence ID" value="KUH36246.1"/>
    <property type="molecule type" value="Genomic_DNA"/>
</dbReference>
<comment type="caution">
    <text evidence="2">The sequence shown here is derived from an EMBL/GenBank/DDBJ whole genome shotgun (WGS) entry which is preliminary data.</text>
</comment>
<dbReference type="AlphaFoldDB" id="A0A124EC18"/>